<evidence type="ECO:0000259" key="4">
    <source>
        <dbReference type="PROSITE" id="PS50995"/>
    </source>
</evidence>
<gene>
    <name evidence="5" type="ORF">SAMN05192555_10711</name>
</gene>
<dbReference type="InterPro" id="IPR036388">
    <property type="entry name" value="WH-like_DNA-bd_sf"/>
</dbReference>
<dbReference type="PROSITE" id="PS50995">
    <property type="entry name" value="HTH_MARR_2"/>
    <property type="match status" value="1"/>
</dbReference>
<dbReference type="Pfam" id="PF12802">
    <property type="entry name" value="MarR_2"/>
    <property type="match status" value="1"/>
</dbReference>
<evidence type="ECO:0000256" key="3">
    <source>
        <dbReference type="ARBA" id="ARBA00023163"/>
    </source>
</evidence>
<dbReference type="GO" id="GO:0003700">
    <property type="term" value="F:DNA-binding transcription factor activity"/>
    <property type="evidence" value="ECO:0007669"/>
    <property type="project" value="InterPro"/>
</dbReference>
<dbReference type="OrthoDB" id="120080at2"/>
<evidence type="ECO:0000256" key="2">
    <source>
        <dbReference type="ARBA" id="ARBA00023125"/>
    </source>
</evidence>
<evidence type="ECO:0000256" key="1">
    <source>
        <dbReference type="ARBA" id="ARBA00023015"/>
    </source>
</evidence>
<dbReference type="PANTHER" id="PTHR42756:SF1">
    <property type="entry name" value="TRANSCRIPTIONAL REPRESSOR OF EMRAB OPERON"/>
    <property type="match status" value="1"/>
</dbReference>
<reference evidence="6" key="1">
    <citation type="submission" date="2016-10" db="EMBL/GenBank/DDBJ databases">
        <authorList>
            <person name="Varghese N."/>
            <person name="Submissions S."/>
        </authorList>
    </citation>
    <scope>NUCLEOTIDE SEQUENCE [LARGE SCALE GENOMIC DNA]</scope>
    <source>
        <strain evidence="6">AAP</strain>
    </source>
</reference>
<keyword evidence="1" id="KW-0805">Transcription regulation</keyword>
<feature type="domain" description="HTH marR-type" evidence="4">
    <location>
        <begin position="15"/>
        <end position="147"/>
    </location>
</feature>
<dbReference type="STRING" id="48727.SAMN05192555_10711"/>
<organism evidence="5 6">
    <name type="scientific">Franzmannia pantelleriensis</name>
    <dbReference type="NCBI Taxonomy" id="48727"/>
    <lineage>
        <taxon>Bacteria</taxon>
        <taxon>Pseudomonadati</taxon>
        <taxon>Pseudomonadota</taxon>
        <taxon>Gammaproteobacteria</taxon>
        <taxon>Oceanospirillales</taxon>
        <taxon>Halomonadaceae</taxon>
        <taxon>Franzmannia</taxon>
    </lineage>
</organism>
<dbReference type="EMBL" id="FNGH01000007">
    <property type="protein sequence ID" value="SDL80232.1"/>
    <property type="molecule type" value="Genomic_DNA"/>
</dbReference>
<dbReference type="SMART" id="SM00347">
    <property type="entry name" value="HTH_MARR"/>
    <property type="match status" value="1"/>
</dbReference>
<dbReference type="InterPro" id="IPR036390">
    <property type="entry name" value="WH_DNA-bd_sf"/>
</dbReference>
<protein>
    <submittedName>
        <fullName evidence="5">DNA-binding transcriptional regulator, MarR family</fullName>
    </submittedName>
</protein>
<keyword evidence="6" id="KW-1185">Reference proteome</keyword>
<dbReference type="SUPFAM" id="SSF46785">
    <property type="entry name" value="Winged helix' DNA-binding domain"/>
    <property type="match status" value="1"/>
</dbReference>
<keyword evidence="3" id="KW-0804">Transcription</keyword>
<dbReference type="Proteomes" id="UP000199107">
    <property type="component" value="Unassembled WGS sequence"/>
</dbReference>
<accession>A0A1G9N115</accession>
<dbReference type="AlphaFoldDB" id="A0A1G9N115"/>
<dbReference type="InterPro" id="IPR000835">
    <property type="entry name" value="HTH_MarR-typ"/>
</dbReference>
<dbReference type="GO" id="GO:0003677">
    <property type="term" value="F:DNA binding"/>
    <property type="evidence" value="ECO:0007669"/>
    <property type="project" value="UniProtKB-KW"/>
</dbReference>
<sequence>MDDEISNAALDLVAGECICRRARMVARTVTRVFDDALRPCGLRITQFTLLVAIGKGAPDSISLLAEWLAMERTTLVRNLQLLEKEGLIERGPEGGRRAKATRLTQAGRQRLAEAFPYWEQAQKTMHQRLGDEWQLTQNTLDKLVRSG</sequence>
<name>A0A1G9N115_9GAMM</name>
<keyword evidence="2 5" id="KW-0238">DNA-binding</keyword>
<dbReference type="Gene3D" id="1.10.10.10">
    <property type="entry name" value="Winged helix-like DNA-binding domain superfamily/Winged helix DNA-binding domain"/>
    <property type="match status" value="1"/>
</dbReference>
<evidence type="ECO:0000313" key="6">
    <source>
        <dbReference type="Proteomes" id="UP000199107"/>
    </source>
</evidence>
<proteinExistence type="predicted"/>
<dbReference type="PANTHER" id="PTHR42756">
    <property type="entry name" value="TRANSCRIPTIONAL REGULATOR, MARR"/>
    <property type="match status" value="1"/>
</dbReference>
<evidence type="ECO:0000313" key="5">
    <source>
        <dbReference type="EMBL" id="SDL80232.1"/>
    </source>
</evidence>